<keyword evidence="3" id="KW-0479">Metal-binding</keyword>
<evidence type="ECO:0000256" key="2">
    <source>
        <dbReference type="ARBA" id="ARBA00022617"/>
    </source>
</evidence>
<dbReference type="InterPro" id="IPR036396">
    <property type="entry name" value="Cyt_P450_sf"/>
</dbReference>
<organism evidence="7 8">
    <name type="scientific">Linum trigynum</name>
    <dbReference type="NCBI Taxonomy" id="586398"/>
    <lineage>
        <taxon>Eukaryota</taxon>
        <taxon>Viridiplantae</taxon>
        <taxon>Streptophyta</taxon>
        <taxon>Embryophyta</taxon>
        <taxon>Tracheophyta</taxon>
        <taxon>Spermatophyta</taxon>
        <taxon>Magnoliopsida</taxon>
        <taxon>eudicotyledons</taxon>
        <taxon>Gunneridae</taxon>
        <taxon>Pentapetalae</taxon>
        <taxon>rosids</taxon>
        <taxon>fabids</taxon>
        <taxon>Malpighiales</taxon>
        <taxon>Linaceae</taxon>
        <taxon>Linum</taxon>
    </lineage>
</organism>
<dbReference type="Proteomes" id="UP001497516">
    <property type="component" value="Chromosome 4"/>
</dbReference>
<evidence type="ECO:0000256" key="6">
    <source>
        <dbReference type="SAM" id="Phobius"/>
    </source>
</evidence>
<gene>
    <name evidence="7" type="ORF">LTRI10_LOCUS26886</name>
</gene>
<keyword evidence="8" id="KW-1185">Reference proteome</keyword>
<sequence length="185" mass="21078">MELPFSNTLLLIISFLTLLAAIRILKRRKSSKLPPGPWRLPIIGNLHQVVGSEPPHRRLMGLAQKHGPLMHLQLGETSNVIVSSPELAKEFMKTHDLNFAFRPVFPAARILSYDARDIAFAPHGEYWRQMRKVFTQEILSAQRVESLRPVVEDEIGKLTASIRQQKVQSIIYLSICPCQYLIICN</sequence>
<keyword evidence="2" id="KW-0349">Heme</keyword>
<dbReference type="GO" id="GO:0004497">
    <property type="term" value="F:monooxygenase activity"/>
    <property type="evidence" value="ECO:0007669"/>
    <property type="project" value="InterPro"/>
</dbReference>
<dbReference type="InterPro" id="IPR001128">
    <property type="entry name" value="Cyt_P450"/>
</dbReference>
<keyword evidence="6" id="KW-0812">Transmembrane</keyword>
<dbReference type="PANTHER" id="PTHR47955">
    <property type="entry name" value="CYTOCHROME P450 FAMILY 71 PROTEIN"/>
    <property type="match status" value="1"/>
</dbReference>
<feature type="transmembrane region" description="Helical" evidence="6">
    <location>
        <begin position="6"/>
        <end position="25"/>
    </location>
</feature>
<name>A0AAV2EIG5_9ROSI</name>
<evidence type="ECO:0000313" key="7">
    <source>
        <dbReference type="EMBL" id="CAL1385773.1"/>
    </source>
</evidence>
<evidence type="ECO:0000256" key="5">
    <source>
        <dbReference type="ARBA" id="ARBA00023004"/>
    </source>
</evidence>
<dbReference type="GO" id="GO:0016705">
    <property type="term" value="F:oxidoreductase activity, acting on paired donors, with incorporation or reduction of molecular oxygen"/>
    <property type="evidence" value="ECO:0007669"/>
    <property type="project" value="InterPro"/>
</dbReference>
<keyword evidence="6" id="KW-1133">Transmembrane helix</keyword>
<comment type="similarity">
    <text evidence="1">Belongs to the cytochrome P450 family.</text>
</comment>
<dbReference type="SUPFAM" id="SSF48264">
    <property type="entry name" value="Cytochrome P450"/>
    <property type="match status" value="1"/>
</dbReference>
<proteinExistence type="inferred from homology"/>
<reference evidence="7 8" key="1">
    <citation type="submission" date="2024-04" db="EMBL/GenBank/DDBJ databases">
        <authorList>
            <person name="Fracassetti M."/>
        </authorList>
    </citation>
    <scope>NUCLEOTIDE SEQUENCE [LARGE SCALE GENOMIC DNA]</scope>
</reference>
<dbReference type="GO" id="GO:0020037">
    <property type="term" value="F:heme binding"/>
    <property type="evidence" value="ECO:0007669"/>
    <property type="project" value="InterPro"/>
</dbReference>
<dbReference type="Gene3D" id="1.10.630.10">
    <property type="entry name" value="Cytochrome P450"/>
    <property type="match status" value="1"/>
</dbReference>
<keyword evidence="4" id="KW-0560">Oxidoreductase</keyword>
<protein>
    <recommendedName>
        <fullName evidence="9">Cytochrome P450</fullName>
    </recommendedName>
</protein>
<accession>A0AAV2EIG5</accession>
<keyword evidence="5" id="KW-0408">Iron</keyword>
<keyword evidence="6" id="KW-0472">Membrane</keyword>
<evidence type="ECO:0000256" key="4">
    <source>
        <dbReference type="ARBA" id="ARBA00023002"/>
    </source>
</evidence>
<evidence type="ECO:0000256" key="1">
    <source>
        <dbReference type="ARBA" id="ARBA00010617"/>
    </source>
</evidence>
<dbReference type="GO" id="GO:0005506">
    <property type="term" value="F:iron ion binding"/>
    <property type="evidence" value="ECO:0007669"/>
    <property type="project" value="InterPro"/>
</dbReference>
<dbReference type="AlphaFoldDB" id="A0AAV2EIG5"/>
<dbReference type="Pfam" id="PF00067">
    <property type="entry name" value="p450"/>
    <property type="match status" value="1"/>
</dbReference>
<dbReference type="EMBL" id="OZ034817">
    <property type="protein sequence ID" value="CAL1385773.1"/>
    <property type="molecule type" value="Genomic_DNA"/>
</dbReference>
<dbReference type="PANTHER" id="PTHR47955:SF8">
    <property type="entry name" value="CYTOCHROME P450 71D11-LIKE"/>
    <property type="match status" value="1"/>
</dbReference>
<evidence type="ECO:0000313" key="8">
    <source>
        <dbReference type="Proteomes" id="UP001497516"/>
    </source>
</evidence>
<evidence type="ECO:0008006" key="9">
    <source>
        <dbReference type="Google" id="ProtNLM"/>
    </source>
</evidence>
<evidence type="ECO:0000256" key="3">
    <source>
        <dbReference type="ARBA" id="ARBA00022723"/>
    </source>
</evidence>